<keyword evidence="3" id="KW-0812">Transmembrane</keyword>
<evidence type="ECO:0000256" key="2">
    <source>
        <dbReference type="ARBA" id="ARBA00022475"/>
    </source>
</evidence>
<keyword evidence="4" id="KW-1133">Transmembrane helix</keyword>
<reference evidence="6" key="1">
    <citation type="submission" date="2018-05" db="EMBL/GenBank/DDBJ databases">
        <authorList>
            <person name="Lanie J.A."/>
            <person name="Ng W.-L."/>
            <person name="Kazmierczak K.M."/>
            <person name="Andrzejewski T.M."/>
            <person name="Davidsen T.M."/>
            <person name="Wayne K.J."/>
            <person name="Tettelin H."/>
            <person name="Glass J.I."/>
            <person name="Rusch D."/>
            <person name="Podicherti R."/>
            <person name="Tsui H.-C.T."/>
            <person name="Winkler M.E."/>
        </authorList>
    </citation>
    <scope>NUCLEOTIDE SEQUENCE</scope>
</reference>
<evidence type="ECO:0008006" key="7">
    <source>
        <dbReference type="Google" id="ProtNLM"/>
    </source>
</evidence>
<organism evidence="6">
    <name type="scientific">marine metagenome</name>
    <dbReference type="NCBI Taxonomy" id="408172"/>
    <lineage>
        <taxon>unclassified sequences</taxon>
        <taxon>metagenomes</taxon>
        <taxon>ecological metagenomes</taxon>
    </lineage>
</organism>
<gene>
    <name evidence="6" type="ORF">METZ01_LOCUS106646</name>
</gene>
<evidence type="ECO:0000256" key="4">
    <source>
        <dbReference type="ARBA" id="ARBA00022989"/>
    </source>
</evidence>
<sequence>MPDIIFMLLIFFMVTTVLREYSGLPINLPKAKRIEKLKSKRHTTHIWISKEGLISIEDKLYSVKDVRHVMYNKRSSDPQLVVSLKSDEEARMALVSGIHNELRKADALKLNYSTKTAIN</sequence>
<proteinExistence type="predicted"/>
<evidence type="ECO:0000313" key="6">
    <source>
        <dbReference type="EMBL" id="SVA53792.1"/>
    </source>
</evidence>
<dbReference type="PANTHER" id="PTHR30558">
    <property type="entry name" value="EXBD MEMBRANE COMPONENT OF PMF-DRIVEN MACROMOLECULE IMPORT SYSTEM"/>
    <property type="match status" value="1"/>
</dbReference>
<evidence type="ECO:0000256" key="5">
    <source>
        <dbReference type="ARBA" id="ARBA00023136"/>
    </source>
</evidence>
<dbReference type="Pfam" id="PF02472">
    <property type="entry name" value="ExbD"/>
    <property type="match status" value="1"/>
</dbReference>
<comment type="subcellular location">
    <subcellularLocation>
        <location evidence="1">Cell membrane</location>
        <topology evidence="1">Single-pass membrane protein</topology>
    </subcellularLocation>
</comment>
<name>A0A381WMZ8_9ZZZZ</name>
<accession>A0A381WMZ8</accession>
<evidence type="ECO:0000256" key="1">
    <source>
        <dbReference type="ARBA" id="ARBA00004162"/>
    </source>
</evidence>
<dbReference type="AlphaFoldDB" id="A0A381WMZ8"/>
<dbReference type="GO" id="GO:0005886">
    <property type="term" value="C:plasma membrane"/>
    <property type="evidence" value="ECO:0007669"/>
    <property type="project" value="UniProtKB-SubCell"/>
</dbReference>
<keyword evidence="2" id="KW-1003">Cell membrane</keyword>
<evidence type="ECO:0000256" key="3">
    <source>
        <dbReference type="ARBA" id="ARBA00022692"/>
    </source>
</evidence>
<keyword evidence="5" id="KW-0472">Membrane</keyword>
<protein>
    <recommendedName>
        <fullName evidence="7">Biopolymer transporter ExbD</fullName>
    </recommendedName>
</protein>
<dbReference type="GO" id="GO:0022857">
    <property type="term" value="F:transmembrane transporter activity"/>
    <property type="evidence" value="ECO:0007669"/>
    <property type="project" value="InterPro"/>
</dbReference>
<dbReference type="EMBL" id="UINC01012299">
    <property type="protein sequence ID" value="SVA53792.1"/>
    <property type="molecule type" value="Genomic_DNA"/>
</dbReference>
<dbReference type="InterPro" id="IPR003400">
    <property type="entry name" value="ExbD"/>
</dbReference>
<dbReference type="PANTHER" id="PTHR30558:SF3">
    <property type="entry name" value="BIOPOLYMER TRANSPORT PROTEIN EXBD-RELATED"/>
    <property type="match status" value="1"/>
</dbReference>